<dbReference type="SUPFAM" id="SSF48452">
    <property type="entry name" value="TPR-like"/>
    <property type="match status" value="1"/>
</dbReference>
<evidence type="ECO:0000256" key="1">
    <source>
        <dbReference type="ARBA" id="ARBA00022737"/>
    </source>
</evidence>
<protein>
    <recommendedName>
        <fullName evidence="8">Hsp70-interacting protein N-terminal domain-containing protein</fullName>
    </recommendedName>
</protein>
<dbReference type="Proteomes" id="UP000694404">
    <property type="component" value="Unplaced"/>
</dbReference>
<evidence type="ECO:0000256" key="4">
    <source>
        <dbReference type="SAM" id="Coils"/>
    </source>
</evidence>
<keyword evidence="2 3" id="KW-0802">TPR repeat</keyword>
<sequence length="350" mass="40853">MLRAWTRNLAKLNQGFINSEDRRFLRESVASMENPMSPTSRSTDKTAPWDQEEVQREKESSEEPESEESELEIDNEGVIEPDEDELQEMGDETLKVTDEMMKQAIEKKREAFDAVAKGELQRAVDLFTDAIKLNPRLTILYANRASVYVQLQKPNAAIRDCDRAININPDSAQPYKWRGKALQLLGYWQEAAEDLSLACQLDYDEEINAMLNEVQPRAQKITHHWRKFEQKCKKDEFKEMVERIKKVLEDQESAQKALEEQEIDEKAALEEQEKSMKEPETTEQIVLKEQEDNQQEPMEEQERAQKKALKEQENQRMLTAVCKFGGHVQLLFSLKHKSEQNFSIIFYFSI</sequence>
<dbReference type="Ensembl" id="ENSCABT00000001680.1">
    <property type="protein sequence ID" value="ENSCABP00000001555.1"/>
    <property type="gene ID" value="ENSCABG00000001266.1"/>
</dbReference>
<feature type="region of interest" description="Disordered" evidence="5">
    <location>
        <begin position="28"/>
        <end position="86"/>
    </location>
</feature>
<dbReference type="PROSITE" id="PS50005">
    <property type="entry name" value="TPR"/>
    <property type="match status" value="1"/>
</dbReference>
<keyword evidence="7" id="KW-1185">Reference proteome</keyword>
<proteinExistence type="predicted"/>
<dbReference type="PANTHER" id="PTHR45883">
    <property type="entry name" value="HSC70-INTERACTING PROTEIN"/>
    <property type="match status" value="1"/>
</dbReference>
<accession>A0A8C0FZK2</accession>
<evidence type="ECO:0000256" key="3">
    <source>
        <dbReference type="PROSITE-ProRule" id="PRU00339"/>
    </source>
</evidence>
<feature type="region of interest" description="Disordered" evidence="5">
    <location>
        <begin position="290"/>
        <end position="310"/>
    </location>
</feature>
<evidence type="ECO:0000256" key="2">
    <source>
        <dbReference type="ARBA" id="ARBA00022803"/>
    </source>
</evidence>
<dbReference type="OMA" id="KITHHWR"/>
<dbReference type="AlphaFoldDB" id="A0A8C0FZK2"/>
<dbReference type="InterPro" id="IPR011990">
    <property type="entry name" value="TPR-like_helical_dom_sf"/>
</dbReference>
<feature type="repeat" description="TPR" evidence="3">
    <location>
        <begin position="138"/>
        <end position="171"/>
    </location>
</feature>
<evidence type="ECO:0000256" key="5">
    <source>
        <dbReference type="SAM" id="MobiDB-lite"/>
    </source>
</evidence>
<evidence type="ECO:0000313" key="6">
    <source>
        <dbReference type="Ensembl" id="ENSCABP00000001555.1"/>
    </source>
</evidence>
<dbReference type="Gene3D" id="1.25.40.10">
    <property type="entry name" value="Tetratricopeptide repeat domain"/>
    <property type="match status" value="1"/>
</dbReference>
<name>A0A8C0FZK2_CHEAB</name>
<dbReference type="GO" id="GO:0030544">
    <property type="term" value="F:Hsp70 protein binding"/>
    <property type="evidence" value="ECO:0007669"/>
    <property type="project" value="TreeGrafter"/>
</dbReference>
<dbReference type="InterPro" id="IPR019734">
    <property type="entry name" value="TPR_rpt"/>
</dbReference>
<feature type="compositionally biased region" description="Acidic residues" evidence="5">
    <location>
        <begin position="62"/>
        <end position="86"/>
    </location>
</feature>
<reference evidence="6" key="1">
    <citation type="submission" date="2025-08" db="UniProtKB">
        <authorList>
            <consortium name="Ensembl"/>
        </authorList>
    </citation>
    <scope>IDENTIFICATION</scope>
</reference>
<dbReference type="FunFam" id="1.25.40.10:FF:000112">
    <property type="entry name" value="FAM10 family protein"/>
    <property type="match status" value="1"/>
</dbReference>
<keyword evidence="1" id="KW-0677">Repeat</keyword>
<dbReference type="PANTHER" id="PTHR45883:SF2">
    <property type="entry name" value="HSC70-INTERACTING PROTEIN"/>
    <property type="match status" value="1"/>
</dbReference>
<reference evidence="6" key="2">
    <citation type="submission" date="2025-09" db="UniProtKB">
        <authorList>
            <consortium name="Ensembl"/>
        </authorList>
    </citation>
    <scope>IDENTIFICATION</scope>
</reference>
<evidence type="ECO:0008006" key="8">
    <source>
        <dbReference type="Google" id="ProtNLM"/>
    </source>
</evidence>
<organism evidence="6 7">
    <name type="scientific">Chelonoidis abingdonii</name>
    <name type="common">Abingdon island giant tortoise</name>
    <name type="synonym">Testudo abingdonii</name>
    <dbReference type="NCBI Taxonomy" id="106734"/>
    <lineage>
        <taxon>Eukaryota</taxon>
        <taxon>Metazoa</taxon>
        <taxon>Chordata</taxon>
        <taxon>Craniata</taxon>
        <taxon>Vertebrata</taxon>
        <taxon>Euteleostomi</taxon>
        <taxon>Archelosauria</taxon>
        <taxon>Testudinata</taxon>
        <taxon>Testudines</taxon>
        <taxon>Cryptodira</taxon>
        <taxon>Durocryptodira</taxon>
        <taxon>Testudinoidea</taxon>
        <taxon>Testudinidae</taxon>
        <taxon>Chelonoidis</taxon>
    </lineage>
</organism>
<keyword evidence="4" id="KW-0175">Coiled coil</keyword>
<feature type="coiled-coil region" evidence="4">
    <location>
        <begin position="234"/>
        <end position="271"/>
    </location>
</feature>
<dbReference type="GeneTree" id="ENSGT00390000001347"/>
<evidence type="ECO:0000313" key="7">
    <source>
        <dbReference type="Proteomes" id="UP000694404"/>
    </source>
</evidence>
<feature type="compositionally biased region" description="Basic and acidic residues" evidence="5">
    <location>
        <begin position="300"/>
        <end position="310"/>
    </location>
</feature>
<dbReference type="SMART" id="SM00028">
    <property type="entry name" value="TPR"/>
    <property type="match status" value="3"/>
</dbReference>